<keyword evidence="3" id="KW-1185">Reference proteome</keyword>
<dbReference type="AlphaFoldDB" id="A0A9X2BXN1"/>
<evidence type="ECO:0008006" key="4">
    <source>
        <dbReference type="Google" id="ProtNLM"/>
    </source>
</evidence>
<dbReference type="Proteomes" id="UP001139353">
    <property type="component" value="Unassembled WGS sequence"/>
</dbReference>
<feature type="chain" id="PRO_5040971353" description="Cytochrome c domain-containing protein" evidence="1">
    <location>
        <begin position="21"/>
        <end position="321"/>
    </location>
</feature>
<accession>A0A9X2BXN1</accession>
<protein>
    <recommendedName>
        <fullName evidence="4">Cytochrome c domain-containing protein</fullName>
    </recommendedName>
</protein>
<sequence>MFRPIAFLVAAAFAAAAVSATEPLATAKTPSVTRTPQALQADVLFWRTLHAGDYEHIDAALQASTAAYLADPGDALTAAHVGWLHIWRLAESGRLEHRLPTITDDAILARRYFEEAVALDPHDARFEGFLAAAQLAEGGIHRDPALMRRGESTMQAAVKAWPEFNLFTAGFVASTARAESAAFREGLEQQWHDMEACLGVPVDRADPDIARYRAAGAAMSADKLRACGDTDAAPHNVEGFYLNFGDMLVKAGDWQTARKVYANATRLPDFAHWPFAAELQQRIDRAPDNVAAFNGPGAGRGKPGPQMLANSNAACMACHQR</sequence>
<evidence type="ECO:0000256" key="1">
    <source>
        <dbReference type="SAM" id="SignalP"/>
    </source>
</evidence>
<evidence type="ECO:0000313" key="3">
    <source>
        <dbReference type="Proteomes" id="UP001139353"/>
    </source>
</evidence>
<dbReference type="RefSeq" id="WP_275680613.1">
    <property type="nucleotide sequence ID" value="NZ_JAJLJH010000001.1"/>
</dbReference>
<organism evidence="2 3">
    <name type="scientific">Scleromatobacter humisilvae</name>
    <dbReference type="NCBI Taxonomy" id="2897159"/>
    <lineage>
        <taxon>Bacteria</taxon>
        <taxon>Pseudomonadati</taxon>
        <taxon>Pseudomonadota</taxon>
        <taxon>Betaproteobacteria</taxon>
        <taxon>Burkholderiales</taxon>
        <taxon>Sphaerotilaceae</taxon>
        <taxon>Scleromatobacter</taxon>
    </lineage>
</organism>
<reference evidence="2" key="1">
    <citation type="submission" date="2021-11" db="EMBL/GenBank/DDBJ databases">
        <title>BS-T2-15 a new species belonging to the Comamonadaceae family isolated from the soil of a French oak forest.</title>
        <authorList>
            <person name="Mieszkin S."/>
            <person name="Alain K."/>
        </authorList>
    </citation>
    <scope>NUCLEOTIDE SEQUENCE</scope>
    <source>
        <strain evidence="2">BS-T2-15</strain>
    </source>
</reference>
<evidence type="ECO:0000313" key="2">
    <source>
        <dbReference type="EMBL" id="MCK9684587.1"/>
    </source>
</evidence>
<keyword evidence="1" id="KW-0732">Signal</keyword>
<feature type="signal peptide" evidence="1">
    <location>
        <begin position="1"/>
        <end position="20"/>
    </location>
</feature>
<proteinExistence type="predicted"/>
<dbReference type="EMBL" id="JAJLJH010000001">
    <property type="protein sequence ID" value="MCK9684587.1"/>
    <property type="molecule type" value="Genomic_DNA"/>
</dbReference>
<gene>
    <name evidence="2" type="ORF">LPC04_02575</name>
</gene>
<name>A0A9X2BXN1_9BURK</name>
<comment type="caution">
    <text evidence="2">The sequence shown here is derived from an EMBL/GenBank/DDBJ whole genome shotgun (WGS) entry which is preliminary data.</text>
</comment>